<dbReference type="Proteomes" id="UP001155280">
    <property type="component" value="Unassembled WGS sequence"/>
</dbReference>
<dbReference type="EMBL" id="JANCNS010000003">
    <property type="protein sequence ID" value="MCP9201155.1"/>
    <property type="molecule type" value="Genomic_DNA"/>
</dbReference>
<protein>
    <submittedName>
        <fullName evidence="1">Uncharacterized protein</fullName>
    </submittedName>
</protein>
<accession>A0A9X2KZC9</accession>
<gene>
    <name evidence="1" type="ORF">MKO06_14655</name>
</gene>
<evidence type="ECO:0000313" key="1">
    <source>
        <dbReference type="EMBL" id="MCP9201155.1"/>
    </source>
</evidence>
<reference evidence="1" key="1">
    <citation type="submission" date="2022-07" db="EMBL/GenBank/DDBJ databases">
        <title>Gramela sediminis sp. nov., isolated from deep-sea sediment of the Indian Ocean.</title>
        <authorList>
            <person name="Shi H."/>
        </authorList>
    </citation>
    <scope>NUCLEOTIDE SEQUENCE</scope>
    <source>
        <strain evidence="1">GC03-9</strain>
    </source>
</reference>
<proteinExistence type="predicted"/>
<comment type="caution">
    <text evidence="1">The sequence shown here is derived from an EMBL/GenBank/DDBJ whole genome shotgun (WGS) entry which is preliminary data.</text>
</comment>
<name>A0A9X2KZC9_9FLAO</name>
<keyword evidence="2" id="KW-1185">Reference proteome</keyword>
<dbReference type="AlphaFoldDB" id="A0A9X2KZC9"/>
<sequence length="88" mass="10141">MASKRLLKKDVNYVFGDIIDAAYIHQMANPKEDPAKSEAIVDEAIENYDEIITKINKRDVENKKKHFNEIQVELEAKARDLVQKLNAL</sequence>
<organism evidence="1 2">
    <name type="scientific">Christiangramia oceanisediminis</name>
    <dbReference type="NCBI Taxonomy" id="2920386"/>
    <lineage>
        <taxon>Bacteria</taxon>
        <taxon>Pseudomonadati</taxon>
        <taxon>Bacteroidota</taxon>
        <taxon>Flavobacteriia</taxon>
        <taxon>Flavobacteriales</taxon>
        <taxon>Flavobacteriaceae</taxon>
        <taxon>Christiangramia</taxon>
    </lineage>
</organism>
<evidence type="ECO:0000313" key="2">
    <source>
        <dbReference type="Proteomes" id="UP001155280"/>
    </source>
</evidence>
<dbReference type="RefSeq" id="WP_241552831.1">
    <property type="nucleotide sequence ID" value="NZ_JANCNS010000003.1"/>
</dbReference>